<dbReference type="GO" id="GO:0005737">
    <property type="term" value="C:cytoplasm"/>
    <property type="evidence" value="ECO:0007669"/>
    <property type="project" value="TreeGrafter"/>
</dbReference>
<protein>
    <submittedName>
        <fullName evidence="3">FAD/NAD(P)-binding domain-containing protein</fullName>
    </submittedName>
</protein>
<dbReference type="GO" id="GO:0050660">
    <property type="term" value="F:flavin adenine dinucleotide binding"/>
    <property type="evidence" value="ECO:0007669"/>
    <property type="project" value="TreeGrafter"/>
</dbReference>
<dbReference type="PANTHER" id="PTHR43735:SF2">
    <property type="entry name" value="FE-REGULATED PROTEIN 8"/>
    <property type="match status" value="1"/>
</dbReference>
<dbReference type="InParanoid" id="A0A0H2SG94"/>
<proteinExistence type="predicted"/>
<feature type="region of interest" description="Disordered" evidence="1">
    <location>
        <begin position="151"/>
        <end position="173"/>
    </location>
</feature>
<sequence length="465" mass="51156">MKNIIVLGGSYGGARAARVLASGLQTDHRVILIDRNSHANHVYILPRLGVLPGHEHKAFIPYTRFFSPPSSPTPQDTSTDASDEPGPSTSRQSRPRHLFLHASAIKLNEHSVTLDRAFPEHGLPSTEIPFEFLVYALGSHLPAPIDLWTSDYGSDTEEEEEGSQRNEKPRYGGTKGEGIAWLKRFQDRVARSQNVLVVGGGALGVQYATDIATVYPTKHVTLLHSRNRLLPRFDPAMHTEVVKGLEDARIEVILGERLDLSSISNAKSSPDNNGRIVRTEKGREISCDLLLLCTGQLPNTGLLRELSPDSVDPLTGLAHVLPTMQLGILPSNEAEMEEEVTLYPHIFVIGDAADAFGAIKAGHTASFQAEVAAANILRLIEFDEKVNGRGDDDDDDDELKEHAQLQHYVPGPPQIKVSLGLRANAVYEVNGVVGRKNAEEPEDLYAHMMWPYFGFKDVTPEEMHL</sequence>
<gene>
    <name evidence="3" type="ORF">SCHPADRAFT_823753</name>
</gene>
<evidence type="ECO:0000313" key="3">
    <source>
        <dbReference type="EMBL" id="KLO16071.1"/>
    </source>
</evidence>
<keyword evidence="4" id="KW-1185">Reference proteome</keyword>
<dbReference type="GO" id="GO:0004174">
    <property type="term" value="F:electron-transferring-flavoprotein dehydrogenase activity"/>
    <property type="evidence" value="ECO:0007669"/>
    <property type="project" value="TreeGrafter"/>
</dbReference>
<dbReference type="InterPro" id="IPR023753">
    <property type="entry name" value="FAD/NAD-binding_dom"/>
</dbReference>
<evidence type="ECO:0000256" key="1">
    <source>
        <dbReference type="SAM" id="MobiDB-lite"/>
    </source>
</evidence>
<dbReference type="AlphaFoldDB" id="A0A0H2SG94"/>
<dbReference type="STRING" id="27342.A0A0H2SG94"/>
<dbReference type="InterPro" id="IPR036188">
    <property type="entry name" value="FAD/NAD-bd_sf"/>
</dbReference>
<organism evidence="3 4">
    <name type="scientific">Schizopora paradoxa</name>
    <dbReference type="NCBI Taxonomy" id="27342"/>
    <lineage>
        <taxon>Eukaryota</taxon>
        <taxon>Fungi</taxon>
        <taxon>Dikarya</taxon>
        <taxon>Basidiomycota</taxon>
        <taxon>Agaricomycotina</taxon>
        <taxon>Agaricomycetes</taxon>
        <taxon>Hymenochaetales</taxon>
        <taxon>Schizoporaceae</taxon>
        <taxon>Schizopora</taxon>
    </lineage>
</organism>
<dbReference type="PRINTS" id="PR00411">
    <property type="entry name" value="PNDRDTASEI"/>
</dbReference>
<dbReference type="PANTHER" id="PTHR43735">
    <property type="entry name" value="APOPTOSIS-INDUCING FACTOR 1"/>
    <property type="match status" value="1"/>
</dbReference>
<dbReference type="PRINTS" id="PR00368">
    <property type="entry name" value="FADPNR"/>
</dbReference>
<dbReference type="SUPFAM" id="SSF51905">
    <property type="entry name" value="FAD/NAD(P)-binding domain"/>
    <property type="match status" value="1"/>
</dbReference>
<reference evidence="3 4" key="1">
    <citation type="submission" date="2015-04" db="EMBL/GenBank/DDBJ databases">
        <title>Complete genome sequence of Schizopora paradoxa KUC8140, a cosmopolitan wood degrader in East Asia.</title>
        <authorList>
            <consortium name="DOE Joint Genome Institute"/>
            <person name="Min B."/>
            <person name="Park H."/>
            <person name="Jang Y."/>
            <person name="Kim J.-J."/>
            <person name="Kim K.H."/>
            <person name="Pangilinan J."/>
            <person name="Lipzen A."/>
            <person name="Riley R."/>
            <person name="Grigoriev I.V."/>
            <person name="Spatafora J.W."/>
            <person name="Choi I.-G."/>
        </authorList>
    </citation>
    <scope>NUCLEOTIDE SEQUENCE [LARGE SCALE GENOMIC DNA]</scope>
    <source>
        <strain evidence="3 4">KUC8140</strain>
    </source>
</reference>
<dbReference type="EMBL" id="KQ085921">
    <property type="protein sequence ID" value="KLO16071.1"/>
    <property type="molecule type" value="Genomic_DNA"/>
</dbReference>
<dbReference type="Pfam" id="PF07992">
    <property type="entry name" value="Pyr_redox_2"/>
    <property type="match status" value="1"/>
</dbReference>
<dbReference type="OrthoDB" id="202203at2759"/>
<dbReference type="Proteomes" id="UP000053477">
    <property type="component" value="Unassembled WGS sequence"/>
</dbReference>
<evidence type="ECO:0000259" key="2">
    <source>
        <dbReference type="Pfam" id="PF07992"/>
    </source>
</evidence>
<dbReference type="Gene3D" id="3.50.50.100">
    <property type="match status" value="1"/>
</dbReference>
<feature type="domain" description="FAD/NAD(P)-binding" evidence="2">
    <location>
        <begin position="3"/>
        <end position="368"/>
    </location>
</feature>
<evidence type="ECO:0000313" key="4">
    <source>
        <dbReference type="Proteomes" id="UP000053477"/>
    </source>
</evidence>
<name>A0A0H2SG94_9AGAM</name>
<accession>A0A0H2SG94</accession>
<dbReference type="Gene3D" id="3.50.50.60">
    <property type="entry name" value="FAD/NAD(P)-binding domain"/>
    <property type="match status" value="1"/>
</dbReference>
<feature type="region of interest" description="Disordered" evidence="1">
    <location>
        <begin position="65"/>
        <end position="95"/>
    </location>
</feature>